<evidence type="ECO:0000313" key="1">
    <source>
        <dbReference type="EMBL" id="KAI4312873.1"/>
    </source>
</evidence>
<organism evidence="1 2">
    <name type="scientific">Melastoma candidum</name>
    <dbReference type="NCBI Taxonomy" id="119954"/>
    <lineage>
        <taxon>Eukaryota</taxon>
        <taxon>Viridiplantae</taxon>
        <taxon>Streptophyta</taxon>
        <taxon>Embryophyta</taxon>
        <taxon>Tracheophyta</taxon>
        <taxon>Spermatophyta</taxon>
        <taxon>Magnoliopsida</taxon>
        <taxon>eudicotyledons</taxon>
        <taxon>Gunneridae</taxon>
        <taxon>Pentapetalae</taxon>
        <taxon>rosids</taxon>
        <taxon>malvids</taxon>
        <taxon>Myrtales</taxon>
        <taxon>Melastomataceae</taxon>
        <taxon>Melastomatoideae</taxon>
        <taxon>Melastomateae</taxon>
        <taxon>Melastoma</taxon>
    </lineage>
</organism>
<accession>A0ACB9LP50</accession>
<dbReference type="Proteomes" id="UP001057402">
    <property type="component" value="Chromosome 11"/>
</dbReference>
<keyword evidence="2" id="KW-1185">Reference proteome</keyword>
<sequence length="133" mass="15057">MAMLDRRMVTMMVSSCLFICSCTRTGAIPDVTVVGYDCIGEYDPLSDYQSAVEKVVRRLKRETHSHGYNYLTYDVTGNSKCFGQGICDSQLSGDECMYCLGAADVKLMIRCYFPVRALMILRECLLKYQEVIL</sequence>
<proteinExistence type="predicted"/>
<comment type="caution">
    <text evidence="1">The sequence shown here is derived from an EMBL/GenBank/DDBJ whole genome shotgun (WGS) entry which is preliminary data.</text>
</comment>
<evidence type="ECO:0000313" key="2">
    <source>
        <dbReference type="Proteomes" id="UP001057402"/>
    </source>
</evidence>
<dbReference type="EMBL" id="CM042890">
    <property type="protein sequence ID" value="KAI4312873.1"/>
    <property type="molecule type" value="Genomic_DNA"/>
</dbReference>
<protein>
    <submittedName>
        <fullName evidence="1">Uncharacterized protein</fullName>
    </submittedName>
</protein>
<name>A0ACB9LP50_9MYRT</name>
<gene>
    <name evidence="1" type="ORF">MLD38_037662</name>
</gene>
<reference evidence="2" key="1">
    <citation type="journal article" date="2023" name="Front. Plant Sci.">
        <title>Chromosomal-level genome assembly of Melastoma candidum provides insights into trichome evolution.</title>
        <authorList>
            <person name="Zhong Y."/>
            <person name="Wu W."/>
            <person name="Sun C."/>
            <person name="Zou P."/>
            <person name="Liu Y."/>
            <person name="Dai S."/>
            <person name="Zhou R."/>
        </authorList>
    </citation>
    <scope>NUCLEOTIDE SEQUENCE [LARGE SCALE GENOMIC DNA]</scope>
</reference>